<feature type="non-terminal residue" evidence="1">
    <location>
        <position position="35"/>
    </location>
</feature>
<name>A0A382A879_9ZZZZ</name>
<gene>
    <name evidence="1" type="ORF">METZ01_LOCUS150599</name>
</gene>
<organism evidence="1">
    <name type="scientific">marine metagenome</name>
    <dbReference type="NCBI Taxonomy" id="408172"/>
    <lineage>
        <taxon>unclassified sequences</taxon>
        <taxon>metagenomes</taxon>
        <taxon>ecological metagenomes</taxon>
    </lineage>
</organism>
<dbReference type="EMBL" id="UINC01024331">
    <property type="protein sequence ID" value="SVA97745.1"/>
    <property type="molecule type" value="Genomic_DNA"/>
</dbReference>
<accession>A0A382A879</accession>
<evidence type="ECO:0000313" key="1">
    <source>
        <dbReference type="EMBL" id="SVA97745.1"/>
    </source>
</evidence>
<reference evidence="1" key="1">
    <citation type="submission" date="2018-05" db="EMBL/GenBank/DDBJ databases">
        <authorList>
            <person name="Lanie J.A."/>
            <person name="Ng W.-L."/>
            <person name="Kazmierczak K.M."/>
            <person name="Andrzejewski T.M."/>
            <person name="Davidsen T.M."/>
            <person name="Wayne K.J."/>
            <person name="Tettelin H."/>
            <person name="Glass J.I."/>
            <person name="Rusch D."/>
            <person name="Podicherti R."/>
            <person name="Tsui H.-C.T."/>
            <person name="Winkler M.E."/>
        </authorList>
    </citation>
    <scope>NUCLEOTIDE SEQUENCE</scope>
</reference>
<dbReference type="AlphaFoldDB" id="A0A382A879"/>
<proteinExistence type="predicted"/>
<protein>
    <submittedName>
        <fullName evidence="1">Uncharacterized protein</fullName>
    </submittedName>
</protein>
<sequence>MGRFKFMKTQFILLFVLFFIIISVALKGEKQDQII</sequence>